<feature type="compositionally biased region" description="Basic and acidic residues" evidence="2">
    <location>
        <begin position="338"/>
        <end position="356"/>
    </location>
</feature>
<feature type="chain" id="PRO_5047430397" description="RlpA-like protein double-psi beta-barrel domain-containing protein" evidence="3">
    <location>
        <begin position="24"/>
        <end position="542"/>
    </location>
</feature>
<proteinExistence type="predicted"/>
<feature type="region of interest" description="Disordered" evidence="2">
    <location>
        <begin position="330"/>
        <end position="356"/>
    </location>
</feature>
<evidence type="ECO:0000313" key="4">
    <source>
        <dbReference type="EMBL" id="WAQ86404.1"/>
    </source>
</evidence>
<dbReference type="Gene3D" id="2.40.40.10">
    <property type="entry name" value="RlpA-like domain"/>
    <property type="match status" value="1"/>
</dbReference>
<dbReference type="PANTHER" id="PTHR31836:SF25">
    <property type="entry name" value="RLPA-LIKE PROTEIN DOUBLE-PSI BETA-BARREL DOMAIN-CONTAINING PROTEIN"/>
    <property type="match status" value="1"/>
</dbReference>
<accession>A0ABY7CML1</accession>
<dbReference type="RefSeq" id="XP_053021959.1">
    <property type="nucleotide sequence ID" value="XM_053170705.1"/>
</dbReference>
<evidence type="ECO:0000256" key="1">
    <source>
        <dbReference type="ARBA" id="ARBA00022729"/>
    </source>
</evidence>
<protein>
    <recommendedName>
        <fullName evidence="6">RlpA-like protein double-psi beta-barrel domain-containing protein</fullName>
    </recommendedName>
</protein>
<dbReference type="CDD" id="cd22191">
    <property type="entry name" value="DPBB_RlpA_EXP_N-like"/>
    <property type="match status" value="1"/>
</dbReference>
<dbReference type="Proteomes" id="UP001164743">
    <property type="component" value="Chromosome 7A"/>
</dbReference>
<evidence type="ECO:0008006" key="6">
    <source>
        <dbReference type="Google" id="ProtNLM"/>
    </source>
</evidence>
<dbReference type="InterPro" id="IPR051477">
    <property type="entry name" value="Expansin_CellWall"/>
</dbReference>
<evidence type="ECO:0000256" key="2">
    <source>
        <dbReference type="SAM" id="MobiDB-lite"/>
    </source>
</evidence>
<dbReference type="SUPFAM" id="SSF50685">
    <property type="entry name" value="Barwin-like endoglucanases"/>
    <property type="match status" value="1"/>
</dbReference>
<reference evidence="4" key="1">
    <citation type="submission" date="2022-10" db="EMBL/GenBank/DDBJ databases">
        <title>Puccinia triticina Genome sequencing and assembly.</title>
        <authorList>
            <person name="Li C."/>
        </authorList>
    </citation>
    <scope>NUCLEOTIDE SEQUENCE</scope>
    <source>
        <strain evidence="4">Pt15</strain>
    </source>
</reference>
<name>A0ABY7CML1_9BASI</name>
<dbReference type="InterPro" id="IPR036908">
    <property type="entry name" value="RlpA-like_sf"/>
</dbReference>
<feature type="signal peptide" evidence="3">
    <location>
        <begin position="1"/>
        <end position="23"/>
    </location>
</feature>
<dbReference type="EMBL" id="CP110427">
    <property type="protein sequence ID" value="WAQ86404.1"/>
    <property type="molecule type" value="Genomic_DNA"/>
</dbReference>
<sequence>MSTTLINVLMAICLATSLLPVEAVLVPHSAKLHRRLTFVAQAPPANWASASLEDYQQYHFRYLALGCNLRKGQTFFDTCCHPRLKTENLKDIPLECNLDAESMVKALYILKSSDVTGNLTAGQEGKPVFIPNGTIRALESAGGCNTSDVPTAAQLAQLAEISRQVSLLANSSHFANVSHSLNYTMNSTDFGNLTYFLNSNISGMANITQFLPANLTRFFNASIANITACKAVKVANQTVVTAPKELDANAAAKVEAQLPVAPVQFVDHSVDIKAADAAAAKAKSDADAAAAKAKSDAESKAAADAKAASDAQAAADAKGAATKAAKDAADAQAATDRAVSDKAATDKAATDKAATDKAAADKAAADRAAADQAAADKAAADKAAADKAAADQAAADQAAADKAAADKAASEKAQSKPAKSVLSDVGSAAGNVLSGLSQVFGADGGAKATFFYQEGGIGACGTANSDSTPLVALPPGLYANGAHCGKDVMIMNTANGKSVTAKVQDMCPGCPSPTSLDMSTGAYNAIGAQETGVLPIQWGFII</sequence>
<gene>
    <name evidence="4" type="ORF">PtA15_7A130</name>
</gene>
<dbReference type="PANTHER" id="PTHR31836">
    <property type="match status" value="1"/>
</dbReference>
<organism evidence="4 5">
    <name type="scientific">Puccinia triticina</name>
    <dbReference type="NCBI Taxonomy" id="208348"/>
    <lineage>
        <taxon>Eukaryota</taxon>
        <taxon>Fungi</taxon>
        <taxon>Dikarya</taxon>
        <taxon>Basidiomycota</taxon>
        <taxon>Pucciniomycotina</taxon>
        <taxon>Pucciniomycetes</taxon>
        <taxon>Pucciniales</taxon>
        <taxon>Pucciniaceae</taxon>
        <taxon>Puccinia</taxon>
    </lineage>
</organism>
<dbReference type="GeneID" id="77811600"/>
<evidence type="ECO:0000313" key="5">
    <source>
        <dbReference type="Proteomes" id="UP001164743"/>
    </source>
</evidence>
<keyword evidence="1 3" id="KW-0732">Signal</keyword>
<evidence type="ECO:0000256" key="3">
    <source>
        <dbReference type="SAM" id="SignalP"/>
    </source>
</evidence>
<keyword evidence="5" id="KW-1185">Reference proteome</keyword>